<dbReference type="Pfam" id="PF04568">
    <property type="entry name" value="IATP"/>
    <property type="match status" value="1"/>
</dbReference>
<organism evidence="6 7">
    <name type="scientific">Lentinus brumalis</name>
    <dbReference type="NCBI Taxonomy" id="2498619"/>
    <lineage>
        <taxon>Eukaryota</taxon>
        <taxon>Fungi</taxon>
        <taxon>Dikarya</taxon>
        <taxon>Basidiomycota</taxon>
        <taxon>Agaricomycotina</taxon>
        <taxon>Agaricomycetes</taxon>
        <taxon>Polyporales</taxon>
        <taxon>Polyporaceae</taxon>
        <taxon>Lentinus</taxon>
    </lineage>
</organism>
<keyword evidence="7" id="KW-1185">Reference proteome</keyword>
<comment type="similarity">
    <text evidence="2 4">Belongs to the ATPase inhibitor family.</text>
</comment>
<comment type="function">
    <text evidence="4">Inhibits the enzyme activity of ATPase.</text>
</comment>
<dbReference type="OrthoDB" id="5532350at2759"/>
<accession>A0A371DGW2</accession>
<feature type="region of interest" description="Disordered" evidence="5">
    <location>
        <begin position="66"/>
        <end position="92"/>
    </location>
</feature>
<evidence type="ECO:0000256" key="1">
    <source>
        <dbReference type="ARBA" id="ARBA00004173"/>
    </source>
</evidence>
<protein>
    <recommendedName>
        <fullName evidence="4">ATPase inhibitor, mitochondrial</fullName>
    </recommendedName>
</protein>
<comment type="subcellular location">
    <subcellularLocation>
        <location evidence="1">Mitochondrion</location>
    </subcellularLocation>
</comment>
<name>A0A371DGW2_9APHY</name>
<evidence type="ECO:0000256" key="3">
    <source>
        <dbReference type="ARBA" id="ARBA00023128"/>
    </source>
</evidence>
<dbReference type="Gene3D" id="1.20.5.500">
    <property type="entry name" value="Single helix bin"/>
    <property type="match status" value="1"/>
</dbReference>
<keyword evidence="3" id="KW-0496">Mitochondrion</keyword>
<dbReference type="SUPFAM" id="SSF64602">
    <property type="entry name" value="F1 ATPase inhibitor, IF1, C-terminal domain"/>
    <property type="match status" value="1"/>
</dbReference>
<dbReference type="InterPro" id="IPR007648">
    <property type="entry name" value="ATPase_inhibitor_mt"/>
</dbReference>
<evidence type="ECO:0000256" key="5">
    <source>
        <dbReference type="SAM" id="MobiDB-lite"/>
    </source>
</evidence>
<dbReference type="AlphaFoldDB" id="A0A371DGW2"/>
<evidence type="ECO:0000256" key="4">
    <source>
        <dbReference type="RuleBase" id="RU368087"/>
    </source>
</evidence>
<proteinExistence type="inferred from homology"/>
<dbReference type="GO" id="GO:0005739">
    <property type="term" value="C:mitochondrion"/>
    <property type="evidence" value="ECO:0007669"/>
    <property type="project" value="UniProtKB-SubCell"/>
</dbReference>
<dbReference type="GO" id="GO:0042030">
    <property type="term" value="F:ATPase inhibitor activity"/>
    <property type="evidence" value="ECO:0007669"/>
    <property type="project" value="InterPro"/>
</dbReference>
<dbReference type="EMBL" id="KZ857393">
    <property type="protein sequence ID" value="RDX51769.1"/>
    <property type="molecule type" value="Genomic_DNA"/>
</dbReference>
<feature type="compositionally biased region" description="Basic residues" evidence="5">
    <location>
        <begin position="82"/>
        <end position="92"/>
    </location>
</feature>
<evidence type="ECO:0000256" key="2">
    <source>
        <dbReference type="ARBA" id="ARBA00010901"/>
    </source>
</evidence>
<gene>
    <name evidence="6" type="ORF">OH76DRAFT_271130</name>
</gene>
<dbReference type="STRING" id="139420.A0A371DGW2"/>
<feature type="compositionally biased region" description="Basic and acidic residues" evidence="5">
    <location>
        <begin position="66"/>
        <end position="81"/>
    </location>
</feature>
<reference evidence="6 7" key="1">
    <citation type="journal article" date="2018" name="Biotechnol. Biofuels">
        <title>Integrative visual omics of the white-rot fungus Polyporus brumalis exposes the biotechnological potential of its oxidative enzymes for delignifying raw plant biomass.</title>
        <authorList>
            <person name="Miyauchi S."/>
            <person name="Rancon A."/>
            <person name="Drula E."/>
            <person name="Hage H."/>
            <person name="Chaduli D."/>
            <person name="Favel A."/>
            <person name="Grisel S."/>
            <person name="Henrissat B."/>
            <person name="Herpoel-Gimbert I."/>
            <person name="Ruiz-Duenas F.J."/>
            <person name="Chevret D."/>
            <person name="Hainaut M."/>
            <person name="Lin J."/>
            <person name="Wang M."/>
            <person name="Pangilinan J."/>
            <person name="Lipzen A."/>
            <person name="Lesage-Meessen L."/>
            <person name="Navarro D."/>
            <person name="Riley R."/>
            <person name="Grigoriev I.V."/>
            <person name="Zhou S."/>
            <person name="Raouche S."/>
            <person name="Rosso M.N."/>
        </authorList>
    </citation>
    <scope>NUCLEOTIDE SEQUENCE [LARGE SCALE GENOMIC DNA]</scope>
    <source>
        <strain evidence="6 7">BRFM 1820</strain>
    </source>
</reference>
<dbReference type="Proteomes" id="UP000256964">
    <property type="component" value="Unassembled WGS sequence"/>
</dbReference>
<evidence type="ECO:0000313" key="7">
    <source>
        <dbReference type="Proteomes" id="UP000256964"/>
    </source>
</evidence>
<sequence length="92" mass="10755">MLARIAARSAARAPRAAMTPVAARFYSENAFNKKEKAHEDQYARQHEKEQLEKLKKQIADKKAELERLQQEHDQLNKDAPKKHFAVMHHQRP</sequence>
<evidence type="ECO:0000313" key="6">
    <source>
        <dbReference type="EMBL" id="RDX51769.1"/>
    </source>
</evidence>